<keyword evidence="1" id="KW-1133">Transmembrane helix</keyword>
<sequence>MPAELYCFLDQESLSILVIAGSSIEVYIWRTFDTRLTPTVDFPEPLEIYEDQGLRGICIFIETLFILIFTYPFILLLFVKLHLYTSKGIAEERNECP</sequence>
<keyword evidence="1" id="KW-0472">Membrane</keyword>
<accession>A0AAV4S2K0</accession>
<proteinExistence type="predicted"/>
<evidence type="ECO:0000256" key="1">
    <source>
        <dbReference type="SAM" id="Phobius"/>
    </source>
</evidence>
<protein>
    <submittedName>
        <fullName evidence="2">Uncharacterized protein</fullName>
    </submittedName>
</protein>
<dbReference type="Proteomes" id="UP001054945">
    <property type="component" value="Unassembled WGS sequence"/>
</dbReference>
<keyword evidence="1" id="KW-0812">Transmembrane</keyword>
<evidence type="ECO:0000313" key="2">
    <source>
        <dbReference type="EMBL" id="GIY26831.1"/>
    </source>
</evidence>
<feature type="transmembrane region" description="Helical" evidence="1">
    <location>
        <begin position="54"/>
        <end position="79"/>
    </location>
</feature>
<keyword evidence="3" id="KW-1185">Reference proteome</keyword>
<dbReference type="EMBL" id="BPLR01008740">
    <property type="protein sequence ID" value="GIY26831.1"/>
    <property type="molecule type" value="Genomic_DNA"/>
</dbReference>
<name>A0AAV4S2K0_CAEEX</name>
<comment type="caution">
    <text evidence="2">The sequence shown here is derived from an EMBL/GenBank/DDBJ whole genome shotgun (WGS) entry which is preliminary data.</text>
</comment>
<reference evidence="2 3" key="1">
    <citation type="submission" date="2021-06" db="EMBL/GenBank/DDBJ databases">
        <title>Caerostris extrusa draft genome.</title>
        <authorList>
            <person name="Kono N."/>
            <person name="Arakawa K."/>
        </authorList>
    </citation>
    <scope>NUCLEOTIDE SEQUENCE [LARGE SCALE GENOMIC DNA]</scope>
</reference>
<gene>
    <name evidence="2" type="ORF">CEXT_78141</name>
</gene>
<organism evidence="2 3">
    <name type="scientific">Caerostris extrusa</name>
    <name type="common">Bark spider</name>
    <name type="synonym">Caerostris bankana</name>
    <dbReference type="NCBI Taxonomy" id="172846"/>
    <lineage>
        <taxon>Eukaryota</taxon>
        <taxon>Metazoa</taxon>
        <taxon>Ecdysozoa</taxon>
        <taxon>Arthropoda</taxon>
        <taxon>Chelicerata</taxon>
        <taxon>Arachnida</taxon>
        <taxon>Araneae</taxon>
        <taxon>Araneomorphae</taxon>
        <taxon>Entelegynae</taxon>
        <taxon>Araneoidea</taxon>
        <taxon>Araneidae</taxon>
        <taxon>Caerostris</taxon>
    </lineage>
</organism>
<evidence type="ECO:0000313" key="3">
    <source>
        <dbReference type="Proteomes" id="UP001054945"/>
    </source>
</evidence>
<dbReference type="AlphaFoldDB" id="A0AAV4S2K0"/>